<accession>A0A2Y9MQ86</accession>
<dbReference type="CTD" id="113414026"/>
<dbReference type="KEGG" id="dle:111172184"/>
<sequence length="386" mass="42599">MDPLALGRWRRRRPEELQVLGDAKRACRRLEAAAQEWGCPQVKVRVPASWGSKEPESPDAQPRGHLLAPRPDGGQGRPSVGVPQDGGKSWAQPCPRCIAGESVSHLPSSYTSEEPTPLRRGHIARSFHFRSSPCGGLCSQAVLWELRHCTVIHTHMEPRHFSLGSSDTGHGDVGCSRHHTARRQLPMSEEPSSQGWKTSRCFLPQAGEAKPSPGLRDHGKEVEGDILQTEQEKPSDHTCRDLEGRGHEPAKPAASRSWEKRGTDNGFSPRDSRGSSALLTPDFSPVISVGSHAVVKNSAERPCVRSTWSLLMTTSYTTVDLLQSNILCSHETLYMNVGSSFIRNSLNQESAQMPTSIGREERWTNSNVLSWRVVSIFHSIKVYSGQ</sequence>
<feature type="region of interest" description="Disordered" evidence="1">
    <location>
        <begin position="163"/>
        <end position="198"/>
    </location>
</feature>
<gene>
    <name evidence="3" type="primary">CUNH10orf143</name>
</gene>
<dbReference type="AlphaFoldDB" id="A0A2Y9MQ86"/>
<dbReference type="InParanoid" id="A0A2Y9MQ86"/>
<feature type="region of interest" description="Disordered" evidence="1">
    <location>
        <begin position="226"/>
        <end position="278"/>
    </location>
</feature>
<proteinExistence type="predicted"/>
<organism evidence="2 3">
    <name type="scientific">Delphinapterus leucas</name>
    <name type="common">Beluga whale</name>
    <dbReference type="NCBI Taxonomy" id="9749"/>
    <lineage>
        <taxon>Eukaryota</taxon>
        <taxon>Metazoa</taxon>
        <taxon>Chordata</taxon>
        <taxon>Craniata</taxon>
        <taxon>Vertebrata</taxon>
        <taxon>Euteleostomi</taxon>
        <taxon>Mammalia</taxon>
        <taxon>Eutheria</taxon>
        <taxon>Laurasiatheria</taxon>
        <taxon>Artiodactyla</taxon>
        <taxon>Whippomorpha</taxon>
        <taxon>Cetacea</taxon>
        <taxon>Odontoceti</taxon>
        <taxon>Monodontidae</taxon>
        <taxon>Delphinapterus</taxon>
    </lineage>
</organism>
<reference evidence="3" key="1">
    <citation type="submission" date="2025-08" db="UniProtKB">
        <authorList>
            <consortium name="RefSeq"/>
        </authorList>
    </citation>
    <scope>IDENTIFICATION</scope>
    <source>
        <tissue evidence="3">Blood</tissue>
    </source>
</reference>
<feature type="compositionally biased region" description="Basic and acidic residues" evidence="1">
    <location>
        <begin position="230"/>
        <end position="250"/>
    </location>
</feature>
<dbReference type="GeneID" id="111172184"/>
<protein>
    <submittedName>
        <fullName evidence="3">Uncharacterized protein C10orf143 homolog isoform X1</fullName>
    </submittedName>
</protein>
<evidence type="ECO:0000313" key="3">
    <source>
        <dbReference type="RefSeq" id="XP_022424145.1"/>
    </source>
</evidence>
<feature type="region of interest" description="Disordered" evidence="1">
    <location>
        <begin position="49"/>
        <end position="93"/>
    </location>
</feature>
<keyword evidence="2" id="KW-1185">Reference proteome</keyword>
<name>A0A2Y9MQ86_DELLE</name>
<evidence type="ECO:0000313" key="2">
    <source>
        <dbReference type="Proteomes" id="UP000248483"/>
    </source>
</evidence>
<evidence type="ECO:0000256" key="1">
    <source>
        <dbReference type="SAM" id="MobiDB-lite"/>
    </source>
</evidence>
<dbReference type="RefSeq" id="XP_022424145.1">
    <property type="nucleotide sequence ID" value="XM_022568437.2"/>
</dbReference>
<dbReference type="Proteomes" id="UP000248483">
    <property type="component" value="Unplaced"/>
</dbReference>